<organism evidence="1 2">
    <name type="scientific">Amniculicola lignicola CBS 123094</name>
    <dbReference type="NCBI Taxonomy" id="1392246"/>
    <lineage>
        <taxon>Eukaryota</taxon>
        <taxon>Fungi</taxon>
        <taxon>Dikarya</taxon>
        <taxon>Ascomycota</taxon>
        <taxon>Pezizomycotina</taxon>
        <taxon>Dothideomycetes</taxon>
        <taxon>Pleosporomycetidae</taxon>
        <taxon>Pleosporales</taxon>
        <taxon>Amniculicolaceae</taxon>
        <taxon>Amniculicola</taxon>
    </lineage>
</organism>
<proteinExistence type="predicted"/>
<evidence type="ECO:0000313" key="1">
    <source>
        <dbReference type="EMBL" id="KAF1998910.1"/>
    </source>
</evidence>
<dbReference type="EMBL" id="ML977600">
    <property type="protein sequence ID" value="KAF1998910.1"/>
    <property type="molecule type" value="Genomic_DNA"/>
</dbReference>
<evidence type="ECO:0000313" key="2">
    <source>
        <dbReference type="Proteomes" id="UP000799779"/>
    </source>
</evidence>
<gene>
    <name evidence="1" type="ORF">P154DRAFT_241477</name>
</gene>
<protein>
    <submittedName>
        <fullName evidence="1">Uncharacterized protein</fullName>
    </submittedName>
</protein>
<sequence>MQSHLLISISDGLLPLHFQRSSQDKRDTGIGSTHITQLDALSRPIPKYTCNKLSIVPALPTQSESQALIQPLPTVYNPSIPHPPTASSVTRTPSNPHIPAQIPPYVKSAYQPLPCSPKRQFMHAYVRFRVPCPCLK</sequence>
<dbReference type="AlphaFoldDB" id="A0A6A5WAI8"/>
<keyword evidence="2" id="KW-1185">Reference proteome</keyword>
<name>A0A6A5WAI8_9PLEO</name>
<reference evidence="1" key="1">
    <citation type="journal article" date="2020" name="Stud. Mycol.">
        <title>101 Dothideomycetes genomes: a test case for predicting lifestyles and emergence of pathogens.</title>
        <authorList>
            <person name="Haridas S."/>
            <person name="Albert R."/>
            <person name="Binder M."/>
            <person name="Bloem J."/>
            <person name="Labutti K."/>
            <person name="Salamov A."/>
            <person name="Andreopoulos B."/>
            <person name="Baker S."/>
            <person name="Barry K."/>
            <person name="Bills G."/>
            <person name="Bluhm B."/>
            <person name="Cannon C."/>
            <person name="Castanera R."/>
            <person name="Culley D."/>
            <person name="Daum C."/>
            <person name="Ezra D."/>
            <person name="Gonzalez J."/>
            <person name="Henrissat B."/>
            <person name="Kuo A."/>
            <person name="Liang C."/>
            <person name="Lipzen A."/>
            <person name="Lutzoni F."/>
            <person name="Magnuson J."/>
            <person name="Mondo S."/>
            <person name="Nolan M."/>
            <person name="Ohm R."/>
            <person name="Pangilinan J."/>
            <person name="Park H.-J."/>
            <person name="Ramirez L."/>
            <person name="Alfaro M."/>
            <person name="Sun H."/>
            <person name="Tritt A."/>
            <person name="Yoshinaga Y."/>
            <person name="Zwiers L.-H."/>
            <person name="Turgeon B."/>
            <person name="Goodwin S."/>
            <person name="Spatafora J."/>
            <person name="Crous P."/>
            <person name="Grigoriev I."/>
        </authorList>
    </citation>
    <scope>NUCLEOTIDE SEQUENCE</scope>
    <source>
        <strain evidence="1">CBS 123094</strain>
    </source>
</reference>
<accession>A0A6A5WAI8</accession>
<dbReference type="Proteomes" id="UP000799779">
    <property type="component" value="Unassembled WGS sequence"/>
</dbReference>